<evidence type="ECO:0000313" key="4">
    <source>
        <dbReference type="Proteomes" id="UP000275408"/>
    </source>
</evidence>
<dbReference type="Proteomes" id="UP000275408">
    <property type="component" value="Unassembled WGS sequence"/>
</dbReference>
<feature type="domain" description="TIR" evidence="2">
    <location>
        <begin position="944"/>
        <end position="1061"/>
    </location>
</feature>
<dbReference type="PANTHER" id="PTHR46270:SF2">
    <property type="entry name" value="TIR DOMAIN-CONTAINING PROTEIN"/>
    <property type="match status" value="1"/>
</dbReference>
<proteinExistence type="predicted"/>
<accession>A0A3M6T9N1</accession>
<feature type="domain" description="TIR" evidence="2">
    <location>
        <begin position="481"/>
        <end position="600"/>
    </location>
</feature>
<evidence type="ECO:0000256" key="1">
    <source>
        <dbReference type="SAM" id="MobiDB-lite"/>
    </source>
</evidence>
<dbReference type="SUPFAM" id="SSF52200">
    <property type="entry name" value="Toll/Interleukin receptor TIR domain"/>
    <property type="match status" value="2"/>
</dbReference>
<name>A0A3M6T9N1_POCDA</name>
<dbReference type="AlphaFoldDB" id="A0A3M6T9N1"/>
<dbReference type="PANTHER" id="PTHR46270">
    <property type="entry name" value="ARMADILLO-TYPE FOLD-RELATED"/>
    <property type="match status" value="1"/>
</dbReference>
<dbReference type="InterPro" id="IPR000157">
    <property type="entry name" value="TIR_dom"/>
</dbReference>
<dbReference type="InterPro" id="IPR016024">
    <property type="entry name" value="ARM-type_fold"/>
</dbReference>
<organism evidence="3 4">
    <name type="scientific">Pocillopora damicornis</name>
    <name type="common">Cauliflower coral</name>
    <name type="synonym">Millepora damicornis</name>
    <dbReference type="NCBI Taxonomy" id="46731"/>
    <lineage>
        <taxon>Eukaryota</taxon>
        <taxon>Metazoa</taxon>
        <taxon>Cnidaria</taxon>
        <taxon>Anthozoa</taxon>
        <taxon>Hexacorallia</taxon>
        <taxon>Scleractinia</taxon>
        <taxon>Astrocoeniina</taxon>
        <taxon>Pocilloporidae</taxon>
        <taxon>Pocillopora</taxon>
    </lineage>
</organism>
<protein>
    <recommendedName>
        <fullName evidence="2">TIR domain-containing protein</fullName>
    </recommendedName>
</protein>
<dbReference type="Gene3D" id="1.10.150.50">
    <property type="entry name" value="Transcription Factor, Ets-1"/>
    <property type="match status" value="2"/>
</dbReference>
<feature type="region of interest" description="Disordered" evidence="1">
    <location>
        <begin position="61"/>
        <end position="86"/>
    </location>
</feature>
<dbReference type="Pfam" id="PF13676">
    <property type="entry name" value="TIR_2"/>
    <property type="match status" value="2"/>
</dbReference>
<dbReference type="InterPro" id="IPR013761">
    <property type="entry name" value="SAM/pointed_sf"/>
</dbReference>
<comment type="caution">
    <text evidence="3">The sequence shown here is derived from an EMBL/GenBank/DDBJ whole genome shotgun (WGS) entry which is preliminary data.</text>
</comment>
<dbReference type="InterPro" id="IPR000225">
    <property type="entry name" value="Armadillo"/>
</dbReference>
<dbReference type="SUPFAM" id="SSF47769">
    <property type="entry name" value="SAM/Pointed domain"/>
    <property type="match status" value="2"/>
</dbReference>
<dbReference type="SMART" id="SM00185">
    <property type="entry name" value="ARM"/>
    <property type="match status" value="4"/>
</dbReference>
<dbReference type="GO" id="GO:0007165">
    <property type="term" value="P:signal transduction"/>
    <property type="evidence" value="ECO:0007669"/>
    <property type="project" value="InterPro"/>
</dbReference>
<dbReference type="SUPFAM" id="SSF48371">
    <property type="entry name" value="ARM repeat"/>
    <property type="match status" value="2"/>
</dbReference>
<dbReference type="InterPro" id="IPR011989">
    <property type="entry name" value="ARM-like"/>
</dbReference>
<feature type="compositionally biased region" description="Basic and acidic residues" evidence="1">
    <location>
        <begin position="71"/>
        <end position="86"/>
    </location>
</feature>
<dbReference type="Gene3D" id="3.40.50.10140">
    <property type="entry name" value="Toll/interleukin-1 receptor homology (TIR) domain"/>
    <property type="match status" value="2"/>
</dbReference>
<dbReference type="EMBL" id="RCHS01004055">
    <property type="protein sequence ID" value="RMX38043.1"/>
    <property type="molecule type" value="Genomic_DNA"/>
</dbReference>
<dbReference type="Pfam" id="PF00514">
    <property type="entry name" value="Arm"/>
    <property type="match status" value="1"/>
</dbReference>
<keyword evidence="4" id="KW-1185">Reference proteome</keyword>
<evidence type="ECO:0000313" key="3">
    <source>
        <dbReference type="EMBL" id="RMX38043.1"/>
    </source>
</evidence>
<gene>
    <name evidence="3" type="ORF">pdam_00020147</name>
</gene>
<reference evidence="3 4" key="1">
    <citation type="journal article" date="2018" name="Sci. Rep.">
        <title>Comparative analysis of the Pocillopora damicornis genome highlights role of immune system in coral evolution.</title>
        <authorList>
            <person name="Cunning R."/>
            <person name="Bay R.A."/>
            <person name="Gillette P."/>
            <person name="Baker A.C."/>
            <person name="Traylor-Knowles N."/>
        </authorList>
    </citation>
    <scope>NUCLEOTIDE SEQUENCE [LARGE SCALE GENOMIC DNA]</scope>
    <source>
        <strain evidence="3">RSMAS</strain>
        <tissue evidence="3">Whole animal</tissue>
    </source>
</reference>
<dbReference type="InterPro" id="IPR035897">
    <property type="entry name" value="Toll_tir_struct_dom_sf"/>
</dbReference>
<sequence>MIHVEAECAYQLHKDITWPLMRNSKYEPDGGASKTTGKAIETHARSIEIIYHSEERHNKLSQDAKSANGNVKDECDATTREGKPVTDRFSAENEQMTKDDGDEKILISSLCENDPQLETRLSSTNRYYQSLNKAFYDGNLLTEPSLEHAKALIDVYSKCRKRSNKTVVTDFALAVGIHKLVYDIIVDRRKEDEEKVAALKMSQDIINHLLAVIMNFTDLHDSFCLACSDLGMVQILIDMTKDLQDTISYHVKYVNPKTQYLSKYSSRGKMLNRTLGVLHNLSKRVPTRMNFAACQALDILIPLLKAEVALFGAKSLLVLACLIDEDNNHLIMADEGPIKFLTTILRKAIGSTTHRYLGLSASELAEGLAQIAVNDNNKKTIGQCEAVPILVKMLQNAKGNVERLNACNTLWTLAFDEENRQMIRSDDYALFELRKLLTTSEDSEIKRAAAGALWECEGKEKHAEEKQQTVTLEQISEAKHVMISYQWDVQKLVIQIKNKLQADGFKVWMDIDEMGGSTLESMAKAVENASVILVCVSQKYKESPNCRSEAEYTYQLHKDVIPLMMDGKYRPDGWLGFIVGSKFWIDFSEKHKLDSSLDTLIRELGNRGKFEPQEPIGKGTGIKPVAIADSVDASPQTSIKSWTCGDVKKWLNDVGLENRLDPKAVQRLDGQMLLRLQGLRKELVGVLLNFSDLHDQFCVACSNVGMVQIFVEMTKELKDAISHNVKFVVLRGRMLSNILGVLHNLSKRVPTRVNFAACQALDTLIPLLKAEVALFGAKCLLILAYLIDESNNHMIMADEGPIKLLTNLLKMSLSYSNHRCIGFSSSELAEGLTQIAVNDNNKKMIAKCGAIQILVRMLQTAKDNEEKLNACNAFWTLAFDEENQREIKANEQAISELEKLLTDENIEIQRAAAGALWECNGKERYAEEKKQKVGLQQITDAKHVMISYQWDVQKLVIQIKNKLEADGFKVWMDIDEMGGSTLESMAKAVENASVVLVCVSQKYKESPNCRSEAEYTYQLRKDVIPLMVDGKYRPDGWLGFIVGSKFWIDFSEKHKLDSNVTKLVKELGTRGKIEVVESIVQAAVEDVVDASPHPSIRSWTCSDVKTWLKAIGLENRLDSKALQRLDGRRLQRLHDLRKESPEFFYSSIKTDLKLGNVFDVLDFVDELENLME</sequence>
<dbReference type="Gene3D" id="1.25.10.10">
    <property type="entry name" value="Leucine-rich Repeat Variant"/>
    <property type="match status" value="2"/>
</dbReference>
<evidence type="ECO:0000259" key="2">
    <source>
        <dbReference type="Pfam" id="PF13676"/>
    </source>
</evidence>
<dbReference type="OrthoDB" id="2148946at2759"/>